<dbReference type="Proteomes" id="UP001497444">
    <property type="component" value="Chromosome 10"/>
</dbReference>
<evidence type="ECO:0000256" key="1">
    <source>
        <dbReference type="ARBA" id="ARBA00004123"/>
    </source>
</evidence>
<dbReference type="InterPro" id="IPR002110">
    <property type="entry name" value="Ankyrin_rpt"/>
</dbReference>
<evidence type="ECO:0000256" key="8">
    <source>
        <dbReference type="ARBA" id="ARBA00030802"/>
    </source>
</evidence>
<dbReference type="PANTHER" id="PTHR15263">
    <property type="entry name" value="I-KAPPA-B-LIKE PROTEIN IKBL"/>
    <property type="match status" value="1"/>
</dbReference>
<reference evidence="12" key="1">
    <citation type="submission" date="2024-02" db="EMBL/GenBank/DDBJ databases">
        <authorList>
            <consortium name="ELIXIR-Norway"/>
            <consortium name="Elixir Norway"/>
        </authorList>
    </citation>
    <scope>NUCLEOTIDE SEQUENCE</scope>
</reference>
<protein>
    <recommendedName>
        <fullName evidence="2">NF-kappa-B inhibitor-like protein 1</fullName>
    </recommendedName>
    <alternativeName>
        <fullName evidence="7">Inhibitor of kappa B-like protein</fullName>
    </alternativeName>
    <alternativeName>
        <fullName evidence="8">Nuclear factor of kappa light polypeptide gene enhancer in B-cells inhibitor-like 1</fullName>
    </alternativeName>
</protein>
<feature type="compositionally biased region" description="Basic residues" evidence="11">
    <location>
        <begin position="1"/>
        <end position="11"/>
    </location>
</feature>
<feature type="repeat" description="ANK" evidence="9">
    <location>
        <begin position="145"/>
        <end position="167"/>
    </location>
</feature>
<dbReference type="PROSITE" id="PS50297">
    <property type="entry name" value="ANK_REP_REGION"/>
    <property type="match status" value="2"/>
</dbReference>
<evidence type="ECO:0000256" key="9">
    <source>
        <dbReference type="PROSITE-ProRule" id="PRU00023"/>
    </source>
</evidence>
<evidence type="ECO:0000256" key="4">
    <source>
        <dbReference type="ARBA" id="ARBA00022737"/>
    </source>
</evidence>
<evidence type="ECO:0000256" key="3">
    <source>
        <dbReference type="ARBA" id="ARBA00022553"/>
    </source>
</evidence>
<evidence type="ECO:0000256" key="11">
    <source>
        <dbReference type="SAM" id="MobiDB-lite"/>
    </source>
</evidence>
<gene>
    <name evidence="12" type="ORF">CSSPJE1EN1_LOCUS3020</name>
</gene>
<evidence type="ECO:0000313" key="13">
    <source>
        <dbReference type="Proteomes" id="UP001497444"/>
    </source>
</evidence>
<evidence type="ECO:0000256" key="10">
    <source>
        <dbReference type="SAM" id="Coils"/>
    </source>
</evidence>
<keyword evidence="3" id="KW-0597">Phosphoprotein</keyword>
<keyword evidence="10" id="KW-0175">Coiled coil</keyword>
<feature type="region of interest" description="Disordered" evidence="11">
    <location>
        <begin position="1"/>
        <end position="121"/>
    </location>
</feature>
<evidence type="ECO:0000313" key="12">
    <source>
        <dbReference type="EMBL" id="CAK9257542.1"/>
    </source>
</evidence>
<proteinExistence type="predicted"/>
<keyword evidence="13" id="KW-1185">Reference proteome</keyword>
<keyword evidence="4" id="KW-0677">Repeat</keyword>
<feature type="coiled-coil region" evidence="10">
    <location>
        <begin position="325"/>
        <end position="352"/>
    </location>
</feature>
<dbReference type="InterPro" id="IPR038753">
    <property type="entry name" value="NFKBIL1"/>
</dbReference>
<dbReference type="Pfam" id="PF12796">
    <property type="entry name" value="Ank_2"/>
    <property type="match status" value="1"/>
</dbReference>
<evidence type="ECO:0000256" key="5">
    <source>
        <dbReference type="ARBA" id="ARBA00023043"/>
    </source>
</evidence>
<evidence type="ECO:0000256" key="2">
    <source>
        <dbReference type="ARBA" id="ARBA00014259"/>
    </source>
</evidence>
<evidence type="ECO:0000256" key="6">
    <source>
        <dbReference type="ARBA" id="ARBA00023242"/>
    </source>
</evidence>
<dbReference type="PRINTS" id="PR01415">
    <property type="entry name" value="ANKYRIN"/>
</dbReference>
<dbReference type="SUPFAM" id="SSF48403">
    <property type="entry name" value="Ankyrin repeat"/>
    <property type="match status" value="1"/>
</dbReference>
<feature type="compositionally biased region" description="Basic residues" evidence="11">
    <location>
        <begin position="28"/>
        <end position="46"/>
    </location>
</feature>
<feature type="compositionally biased region" description="Basic residues" evidence="11">
    <location>
        <begin position="110"/>
        <end position="120"/>
    </location>
</feature>
<dbReference type="Gene3D" id="1.25.40.20">
    <property type="entry name" value="Ankyrin repeat-containing domain"/>
    <property type="match status" value="1"/>
</dbReference>
<dbReference type="PANTHER" id="PTHR15263:SF1">
    <property type="entry name" value="NF-KAPPA-B INHIBITOR-LIKE PROTEIN 1"/>
    <property type="match status" value="1"/>
</dbReference>
<accession>A0ABP0VSU5</accession>
<keyword evidence="6" id="KW-0539">Nucleus</keyword>
<keyword evidence="5 9" id="KW-0040">ANK repeat</keyword>
<feature type="region of interest" description="Disordered" evidence="11">
    <location>
        <begin position="226"/>
        <end position="252"/>
    </location>
</feature>
<evidence type="ECO:0000256" key="7">
    <source>
        <dbReference type="ARBA" id="ARBA00030621"/>
    </source>
</evidence>
<feature type="repeat" description="ANK" evidence="9">
    <location>
        <begin position="179"/>
        <end position="211"/>
    </location>
</feature>
<sequence length="471" mass="53936">MGKGKGRRRLERKLLQASATGRVSRVLHLLRKHGERQYSRKKRRRREGGGGGGGNSSRTPGLMSPSDGEDGDDAVVGDSSSSSSSRAPPSTSSKLDDHDDVQSMPESGSYRRRGVHKRCRKEGTKEEAVIREALRVIDINCQDAEGFTPLHHACCSGSQELVQFLLSEKEVDFSVQDEKGNTPLHIAARLGFAAIISLLREAGADMEAPNAEQITPMHLVYERLRKHQQQQQQGQEEEEGFSRSSRFCGPQEWGSRLVEEKEEWSNGWTGSEQQERDADGWWQWHTDWNAADMWEDDGEGAELHQLGTKRMKMEPKDRLEGGLLKERDEKRKRALEERNREAKRILAEEEAKDRAWRERVLLRRQQDAAADANRVYEQSWKRFEQSCNLCLSFTDVPFPVEEGKEGDLARVVFHHSPLSEHKKLLRKEVLRWHPDKFLQKWGARLQGPDHRRILARVNEISQALHQLYSSL</sequence>
<name>A0ABP0VSU5_9BRYO</name>
<feature type="compositionally biased region" description="Low complexity" evidence="11">
    <location>
        <begin position="76"/>
        <end position="93"/>
    </location>
</feature>
<organism evidence="12 13">
    <name type="scientific">Sphagnum jensenii</name>
    <dbReference type="NCBI Taxonomy" id="128206"/>
    <lineage>
        <taxon>Eukaryota</taxon>
        <taxon>Viridiplantae</taxon>
        <taxon>Streptophyta</taxon>
        <taxon>Embryophyta</taxon>
        <taxon>Bryophyta</taxon>
        <taxon>Sphagnophytina</taxon>
        <taxon>Sphagnopsida</taxon>
        <taxon>Sphagnales</taxon>
        <taxon>Sphagnaceae</taxon>
        <taxon>Sphagnum</taxon>
    </lineage>
</organism>
<dbReference type="PROSITE" id="PS50088">
    <property type="entry name" value="ANK_REPEAT"/>
    <property type="match status" value="2"/>
</dbReference>
<dbReference type="EMBL" id="OZ020105">
    <property type="protein sequence ID" value="CAK9257542.1"/>
    <property type="molecule type" value="Genomic_DNA"/>
</dbReference>
<comment type="subcellular location">
    <subcellularLocation>
        <location evidence="1">Nucleus</location>
    </subcellularLocation>
</comment>
<dbReference type="InterPro" id="IPR036770">
    <property type="entry name" value="Ankyrin_rpt-contain_sf"/>
</dbReference>
<dbReference type="SMART" id="SM00248">
    <property type="entry name" value="ANK"/>
    <property type="match status" value="2"/>
</dbReference>